<keyword evidence="10" id="KW-0472">Membrane</keyword>
<keyword evidence="5" id="KW-0204">Cytolysis</keyword>
<comment type="catalytic activity">
    <reaction evidence="1 9">
        <text>Hydrolysis of (1-&gt;4)-beta-linkages between N-acetylmuramic acid and N-acetyl-D-glucosamine residues in a peptidoglycan and between N-acetyl-D-glucosamine residues in chitodextrins.</text>
        <dbReference type="EC" id="3.2.1.17"/>
    </reaction>
</comment>
<feature type="transmembrane region" description="Helical" evidence="10">
    <location>
        <begin position="177"/>
        <end position="196"/>
    </location>
</feature>
<gene>
    <name evidence="11" type="ORF">AUR56_00003</name>
</gene>
<dbReference type="PANTHER" id="PTHR38107:SF3">
    <property type="entry name" value="LYSOZYME RRRD-RELATED"/>
    <property type="match status" value="1"/>
</dbReference>
<feature type="transmembrane region" description="Helical" evidence="10">
    <location>
        <begin position="202"/>
        <end position="221"/>
    </location>
</feature>
<evidence type="ECO:0000256" key="8">
    <source>
        <dbReference type="ARBA" id="ARBA00023295"/>
    </source>
</evidence>
<dbReference type="GO" id="GO:0031640">
    <property type="term" value="P:killing of cells of another organism"/>
    <property type="evidence" value="ECO:0007669"/>
    <property type="project" value="UniProtKB-KW"/>
</dbReference>
<evidence type="ECO:0000256" key="1">
    <source>
        <dbReference type="ARBA" id="ARBA00000632"/>
    </source>
</evidence>
<keyword evidence="4 9" id="KW-0378">Hydrolase</keyword>
<comment type="similarity">
    <text evidence="9">Belongs to the glycosyl hydrolase 24 family.</text>
</comment>
<dbReference type="PANTHER" id="PTHR38107">
    <property type="match status" value="1"/>
</dbReference>
<organism evidence="11">
    <name type="scientific">Skeletonema virus LDF-2015a</name>
    <dbReference type="NCBI Taxonomy" id="1769778"/>
    <lineage>
        <taxon>Viruses</taxon>
    </lineage>
</organism>
<proteinExistence type="inferred from homology"/>
<dbReference type="InterPro" id="IPR033907">
    <property type="entry name" value="Endolysin_autolysin"/>
</dbReference>
<evidence type="ECO:0000313" key="11">
    <source>
        <dbReference type="EMBL" id="ANR76350.1"/>
    </source>
</evidence>
<evidence type="ECO:0000256" key="5">
    <source>
        <dbReference type="ARBA" id="ARBA00022852"/>
    </source>
</evidence>
<evidence type="ECO:0000256" key="7">
    <source>
        <dbReference type="ARBA" id="ARBA00023200"/>
    </source>
</evidence>
<dbReference type="EMBL" id="KU382253">
    <property type="protein sequence ID" value="ANR76350.1"/>
    <property type="molecule type" value="Genomic_DNA"/>
</dbReference>
<dbReference type="GO" id="GO:0009253">
    <property type="term" value="P:peptidoglycan catabolic process"/>
    <property type="evidence" value="ECO:0007669"/>
    <property type="project" value="InterPro"/>
</dbReference>
<dbReference type="SUPFAM" id="SSF53955">
    <property type="entry name" value="Lysozyme-like"/>
    <property type="match status" value="1"/>
</dbReference>
<evidence type="ECO:0000256" key="3">
    <source>
        <dbReference type="ARBA" id="ARBA00022638"/>
    </source>
</evidence>
<dbReference type="EC" id="3.2.1.17" evidence="9"/>
<dbReference type="InterPro" id="IPR023347">
    <property type="entry name" value="Lysozyme_dom_sf"/>
</dbReference>
<dbReference type="InterPro" id="IPR034690">
    <property type="entry name" value="Endolysin_T4_type"/>
</dbReference>
<keyword evidence="10" id="KW-1133">Transmembrane helix</keyword>
<dbReference type="InterPro" id="IPR023346">
    <property type="entry name" value="Lysozyme-like_dom_sf"/>
</dbReference>
<name>A0A1B1IHU6_9VIRU</name>
<dbReference type="HAMAP" id="MF_04110">
    <property type="entry name" value="ENDOLYSIN_T4"/>
    <property type="match status" value="1"/>
</dbReference>
<reference evidence="11" key="1">
    <citation type="submission" date="2015-12" db="EMBL/GenBank/DDBJ databases">
        <authorList>
            <person name="Shamseldin A."/>
            <person name="Moawad H."/>
            <person name="Abd El-Rahim W.M."/>
            <person name="Sadowsky M.J."/>
        </authorList>
    </citation>
    <scope>NUCLEOTIDE SEQUENCE</scope>
    <source>
        <strain evidence="11">WHH01</strain>
    </source>
</reference>
<keyword evidence="10" id="KW-0812">Transmembrane</keyword>
<keyword evidence="6" id="KW-0578">Host cell lysis by virus</keyword>
<keyword evidence="8 9" id="KW-0326">Glycosidase</keyword>
<keyword evidence="7" id="KW-1035">Host cytoplasm</keyword>
<dbReference type="InterPro" id="IPR051018">
    <property type="entry name" value="Bacteriophage_GH24"/>
</dbReference>
<dbReference type="Pfam" id="PF00959">
    <property type="entry name" value="Phage_lysozyme"/>
    <property type="match status" value="1"/>
</dbReference>
<dbReference type="InterPro" id="IPR002196">
    <property type="entry name" value="Glyco_hydro_24"/>
</dbReference>
<evidence type="ECO:0000256" key="10">
    <source>
        <dbReference type="SAM" id="Phobius"/>
    </source>
</evidence>
<keyword evidence="2 9" id="KW-0929">Antimicrobial</keyword>
<dbReference type="GO" id="GO:0016998">
    <property type="term" value="P:cell wall macromolecule catabolic process"/>
    <property type="evidence" value="ECO:0007669"/>
    <property type="project" value="InterPro"/>
</dbReference>
<evidence type="ECO:0000256" key="6">
    <source>
        <dbReference type="ARBA" id="ARBA00023142"/>
    </source>
</evidence>
<evidence type="ECO:0000256" key="9">
    <source>
        <dbReference type="RuleBase" id="RU003788"/>
    </source>
</evidence>
<dbReference type="Gene3D" id="1.10.530.40">
    <property type="match status" value="1"/>
</dbReference>
<dbReference type="CDD" id="cd00737">
    <property type="entry name" value="lyz_endolysin_autolysin"/>
    <property type="match status" value="1"/>
</dbReference>
<dbReference type="GO" id="GO:0003796">
    <property type="term" value="F:lysozyme activity"/>
    <property type="evidence" value="ECO:0007669"/>
    <property type="project" value="UniProtKB-EC"/>
</dbReference>
<evidence type="ECO:0000256" key="2">
    <source>
        <dbReference type="ARBA" id="ARBA00022529"/>
    </source>
</evidence>
<keyword evidence="6" id="KW-1188">Viral release from host cell</keyword>
<sequence>MKRPDIPQAAIDLVKDFEGCRLKAYLDPVGIPTIGYGLTTGALPGVVVVMGMEITQREADEYLERTLARFADQIWPAFARYPEPHQFGAMVSLAYNIGVDAFKKSTALKRFNARDDEGTAEAMLWWNKAKGKVLRGLVRRREAEVALFLGGPDGVSVAETSTKPDALRENPASSKTLGGAAAVAVSGGTGVVTAVSELDGTAQLVVIVAACVAVLFLLLIFRERLRHWARGVR</sequence>
<dbReference type="GO" id="GO:0042742">
    <property type="term" value="P:defense response to bacterium"/>
    <property type="evidence" value="ECO:0007669"/>
    <property type="project" value="UniProtKB-KW"/>
</dbReference>
<evidence type="ECO:0000256" key="4">
    <source>
        <dbReference type="ARBA" id="ARBA00022801"/>
    </source>
</evidence>
<protein>
    <recommendedName>
        <fullName evidence="9">Lysozyme</fullName>
        <ecNumber evidence="9">3.2.1.17</ecNumber>
    </recommendedName>
</protein>
<accession>A0A1B1IHU6</accession>
<keyword evidence="3 9" id="KW-0081">Bacteriolytic enzyme</keyword>